<dbReference type="PANTHER" id="PTHR34135:SF2">
    <property type="entry name" value="LYSOZYME"/>
    <property type="match status" value="1"/>
</dbReference>
<comment type="catalytic activity">
    <reaction evidence="4">
        <text>Hydrolysis of (1-&gt;4)-beta-linkages between N-acetylmuramic acid and N-acetyl-D-glucosamine residues in a peptidoglycan and between N-acetyl-D-glucosamine residues in chitodextrins.</text>
        <dbReference type="EC" id="3.2.1.17"/>
    </reaction>
</comment>
<feature type="chain" id="PRO_5046911306" description="Lysozyme" evidence="6">
    <location>
        <begin position="46"/>
        <end position="293"/>
    </location>
</feature>
<dbReference type="Pfam" id="PF01183">
    <property type="entry name" value="Glyco_hydro_25"/>
    <property type="match status" value="1"/>
</dbReference>
<dbReference type="Proteomes" id="UP001596220">
    <property type="component" value="Unassembled WGS sequence"/>
</dbReference>
<keyword evidence="3 4" id="KW-0326">Glycosidase</keyword>
<reference evidence="8" key="1">
    <citation type="journal article" date="2019" name="Int. J. Syst. Evol. Microbiol.">
        <title>The Global Catalogue of Microorganisms (GCM) 10K type strain sequencing project: providing services to taxonomists for standard genome sequencing and annotation.</title>
        <authorList>
            <consortium name="The Broad Institute Genomics Platform"/>
            <consortium name="The Broad Institute Genome Sequencing Center for Infectious Disease"/>
            <person name="Wu L."/>
            <person name="Ma J."/>
        </authorList>
    </citation>
    <scope>NUCLEOTIDE SEQUENCE [LARGE SCALE GENOMIC DNA]</scope>
    <source>
        <strain evidence="8">CGMCC 4.7246</strain>
    </source>
</reference>
<comment type="caution">
    <text evidence="7">The sequence shown here is derived from an EMBL/GenBank/DDBJ whole genome shotgun (WGS) entry which is preliminary data.</text>
</comment>
<accession>A0ABW1NZG3</accession>
<name>A0ABW1NZG3_9PSEU</name>
<dbReference type="InterPro" id="IPR017853">
    <property type="entry name" value="GH"/>
</dbReference>
<comment type="similarity">
    <text evidence="1 4">Belongs to the glycosyl hydrolase 25 family.</text>
</comment>
<dbReference type="PANTHER" id="PTHR34135">
    <property type="entry name" value="LYSOZYME"/>
    <property type="match status" value="1"/>
</dbReference>
<protein>
    <recommendedName>
        <fullName evidence="4">Lysozyme</fullName>
        <ecNumber evidence="4">3.2.1.17</ecNumber>
    </recommendedName>
</protein>
<dbReference type="PROSITE" id="PS51904">
    <property type="entry name" value="GLYCOSYL_HYDROL_F25_2"/>
    <property type="match status" value="1"/>
</dbReference>
<evidence type="ECO:0000256" key="4">
    <source>
        <dbReference type="RuleBase" id="RU361176"/>
    </source>
</evidence>
<dbReference type="InterPro" id="IPR008270">
    <property type="entry name" value="Glyco_hydro_25_AS"/>
</dbReference>
<evidence type="ECO:0000313" key="7">
    <source>
        <dbReference type="EMBL" id="MFC6088693.1"/>
    </source>
</evidence>
<keyword evidence="6" id="KW-0732">Signal</keyword>
<feature type="region of interest" description="Disordered" evidence="5">
    <location>
        <begin position="73"/>
        <end position="96"/>
    </location>
</feature>
<dbReference type="SMART" id="SM00641">
    <property type="entry name" value="Glyco_25"/>
    <property type="match status" value="1"/>
</dbReference>
<evidence type="ECO:0000256" key="3">
    <source>
        <dbReference type="ARBA" id="ARBA00023295"/>
    </source>
</evidence>
<dbReference type="CDD" id="cd06412">
    <property type="entry name" value="GH25_CH-type"/>
    <property type="match status" value="1"/>
</dbReference>
<dbReference type="Gene3D" id="3.20.20.80">
    <property type="entry name" value="Glycosidases"/>
    <property type="match status" value="1"/>
</dbReference>
<feature type="signal peptide" evidence="6">
    <location>
        <begin position="1"/>
        <end position="45"/>
    </location>
</feature>
<organism evidence="7 8">
    <name type="scientific">Saccharothrix lopnurensis</name>
    <dbReference type="NCBI Taxonomy" id="1670621"/>
    <lineage>
        <taxon>Bacteria</taxon>
        <taxon>Bacillati</taxon>
        <taxon>Actinomycetota</taxon>
        <taxon>Actinomycetes</taxon>
        <taxon>Pseudonocardiales</taxon>
        <taxon>Pseudonocardiaceae</taxon>
        <taxon>Saccharothrix</taxon>
    </lineage>
</organism>
<evidence type="ECO:0000256" key="5">
    <source>
        <dbReference type="SAM" id="MobiDB-lite"/>
    </source>
</evidence>
<evidence type="ECO:0000313" key="8">
    <source>
        <dbReference type="Proteomes" id="UP001596220"/>
    </source>
</evidence>
<dbReference type="EC" id="3.2.1.17" evidence="4"/>
<dbReference type="SUPFAM" id="SSF51445">
    <property type="entry name" value="(Trans)glycosidases"/>
    <property type="match status" value="1"/>
</dbReference>
<dbReference type="InterPro" id="IPR018077">
    <property type="entry name" value="Glyco_hydro_fam25_subgr"/>
</dbReference>
<proteinExistence type="inferred from homology"/>
<dbReference type="PROSITE" id="PS00953">
    <property type="entry name" value="GLYCOSYL_HYDROL_F25_1"/>
    <property type="match status" value="1"/>
</dbReference>
<evidence type="ECO:0000256" key="1">
    <source>
        <dbReference type="ARBA" id="ARBA00010646"/>
    </source>
</evidence>
<keyword evidence="2 4" id="KW-0378">Hydrolase</keyword>
<sequence>MAAQSQTRPRTWAARTWAARTWAARTTAAALVLGCLVAPHGRVTAAPVDDPAASTRTAAEGDHAAGSQIALHEPGQPVDASQLGGTGPTVPGIDVSSHQGDVDWPHWWEQGKRFAYVKATEGTGYRNPYYYQQYNGSYDVGMVRGAYHFALPDRSDGVAQANFFVDQGGGWSADGLTLPGTLDIEYNPYGEDTCYGLTPEEMVAWIRDFSETYHFRTGRWPMIYTSTLWWDGCTGRAGDFTATNPVWVARYAAEIGPLPHRWAVHSIWQHSSTPIDQNVFNGTMDDLVALARG</sequence>
<dbReference type="RefSeq" id="WP_380633418.1">
    <property type="nucleotide sequence ID" value="NZ_JBHSQO010000004.1"/>
</dbReference>
<keyword evidence="8" id="KW-1185">Reference proteome</keyword>
<dbReference type="InterPro" id="IPR002053">
    <property type="entry name" value="Glyco_hydro_25"/>
</dbReference>
<gene>
    <name evidence="7" type="ORF">ACFP3R_05365</name>
</gene>
<dbReference type="EMBL" id="JBHSQO010000004">
    <property type="protein sequence ID" value="MFC6088693.1"/>
    <property type="molecule type" value="Genomic_DNA"/>
</dbReference>
<evidence type="ECO:0000256" key="2">
    <source>
        <dbReference type="ARBA" id="ARBA00022801"/>
    </source>
</evidence>
<evidence type="ECO:0000256" key="6">
    <source>
        <dbReference type="SAM" id="SignalP"/>
    </source>
</evidence>